<reference evidence="2" key="1">
    <citation type="submission" date="2021-04" db="EMBL/GenBank/DDBJ databases">
        <authorList>
            <person name="Tunstrom K."/>
        </authorList>
    </citation>
    <scope>NUCLEOTIDE SEQUENCE</scope>
</reference>
<name>A0A8S3W935_PARAO</name>
<comment type="caution">
    <text evidence="2">The sequence shown here is derived from an EMBL/GenBank/DDBJ whole genome shotgun (WGS) entry which is preliminary data.</text>
</comment>
<protein>
    <submittedName>
        <fullName evidence="2">(apollo) hypothetical protein</fullName>
    </submittedName>
</protein>
<feature type="signal peptide" evidence="1">
    <location>
        <begin position="1"/>
        <end position="18"/>
    </location>
</feature>
<dbReference type="Proteomes" id="UP000691718">
    <property type="component" value="Unassembled WGS sequence"/>
</dbReference>
<dbReference type="AlphaFoldDB" id="A0A8S3W935"/>
<dbReference type="EMBL" id="CAJQZP010000212">
    <property type="protein sequence ID" value="CAG4947592.1"/>
    <property type="molecule type" value="Genomic_DNA"/>
</dbReference>
<evidence type="ECO:0000256" key="1">
    <source>
        <dbReference type="SAM" id="SignalP"/>
    </source>
</evidence>
<sequence>MAVKIFVLFFFVTNVVLGKSLKKLNTFHTDLGELNDVLVDKSLTIPEKFETIFGMLVNLEREDLIRGINTKLSYLFEELNALLKRAFYMLQRKFSEFVNIQAEYISMFNIDNLKELPEDFAKSFKITKEIVKIIKKELHLISDILKNILSFRIM</sequence>
<accession>A0A8S3W935</accession>
<evidence type="ECO:0000313" key="3">
    <source>
        <dbReference type="Proteomes" id="UP000691718"/>
    </source>
</evidence>
<proteinExistence type="predicted"/>
<organism evidence="2 3">
    <name type="scientific">Parnassius apollo</name>
    <name type="common">Apollo butterfly</name>
    <name type="synonym">Papilio apollo</name>
    <dbReference type="NCBI Taxonomy" id="110799"/>
    <lineage>
        <taxon>Eukaryota</taxon>
        <taxon>Metazoa</taxon>
        <taxon>Ecdysozoa</taxon>
        <taxon>Arthropoda</taxon>
        <taxon>Hexapoda</taxon>
        <taxon>Insecta</taxon>
        <taxon>Pterygota</taxon>
        <taxon>Neoptera</taxon>
        <taxon>Endopterygota</taxon>
        <taxon>Lepidoptera</taxon>
        <taxon>Glossata</taxon>
        <taxon>Ditrysia</taxon>
        <taxon>Papilionoidea</taxon>
        <taxon>Papilionidae</taxon>
        <taxon>Parnassiinae</taxon>
        <taxon>Parnassini</taxon>
        <taxon>Parnassius</taxon>
        <taxon>Parnassius</taxon>
    </lineage>
</organism>
<keyword evidence="1" id="KW-0732">Signal</keyword>
<keyword evidence="3" id="KW-1185">Reference proteome</keyword>
<gene>
    <name evidence="2" type="ORF">PAPOLLO_LOCUS3649</name>
</gene>
<feature type="chain" id="PRO_5035940071" evidence="1">
    <location>
        <begin position="19"/>
        <end position="154"/>
    </location>
</feature>
<evidence type="ECO:0000313" key="2">
    <source>
        <dbReference type="EMBL" id="CAG4947592.1"/>
    </source>
</evidence>